<reference evidence="1 3" key="2">
    <citation type="journal article" date="2013" name="Nature">
        <title>Insights into bilaterian evolution from three spiralian genomes.</title>
        <authorList>
            <person name="Simakov O."/>
            <person name="Marletaz F."/>
            <person name="Cho S.J."/>
            <person name="Edsinger-Gonzales E."/>
            <person name="Havlak P."/>
            <person name="Hellsten U."/>
            <person name="Kuo D.H."/>
            <person name="Larsson T."/>
            <person name="Lv J."/>
            <person name="Arendt D."/>
            <person name="Savage R."/>
            <person name="Osoegawa K."/>
            <person name="de Jong P."/>
            <person name="Grimwood J."/>
            <person name="Chapman J.A."/>
            <person name="Shapiro H."/>
            <person name="Aerts A."/>
            <person name="Otillar R.P."/>
            <person name="Terry A.Y."/>
            <person name="Boore J.L."/>
            <person name="Grigoriev I.V."/>
            <person name="Lindberg D.R."/>
            <person name="Seaver E.C."/>
            <person name="Weisblat D.A."/>
            <person name="Putnam N.H."/>
            <person name="Rokhsar D.S."/>
        </authorList>
    </citation>
    <scope>NUCLEOTIDE SEQUENCE</scope>
    <source>
        <strain evidence="1 3">I ESC-2004</strain>
    </source>
</reference>
<dbReference type="HOGENOM" id="CLU_916013_0_0_1"/>
<keyword evidence="3" id="KW-1185">Reference proteome</keyword>
<gene>
    <name evidence="1" type="ORF">CAPTEDRAFT_220090</name>
</gene>
<accession>R7UXX1</accession>
<name>R7UXX1_CAPTE</name>
<dbReference type="EnsemblMetazoa" id="CapteT220090">
    <property type="protein sequence ID" value="CapteP220090"/>
    <property type="gene ID" value="CapteG220090"/>
</dbReference>
<dbReference type="EMBL" id="AMQN01006811">
    <property type="status" value="NOT_ANNOTATED_CDS"/>
    <property type="molecule type" value="Genomic_DNA"/>
</dbReference>
<protein>
    <submittedName>
        <fullName evidence="1 2">Uncharacterized protein</fullName>
    </submittedName>
</protein>
<organism evidence="1">
    <name type="scientific">Capitella teleta</name>
    <name type="common">Polychaete worm</name>
    <dbReference type="NCBI Taxonomy" id="283909"/>
    <lineage>
        <taxon>Eukaryota</taxon>
        <taxon>Metazoa</taxon>
        <taxon>Spiralia</taxon>
        <taxon>Lophotrochozoa</taxon>
        <taxon>Annelida</taxon>
        <taxon>Polychaeta</taxon>
        <taxon>Sedentaria</taxon>
        <taxon>Scolecida</taxon>
        <taxon>Capitellidae</taxon>
        <taxon>Capitella</taxon>
    </lineage>
</organism>
<dbReference type="Proteomes" id="UP000014760">
    <property type="component" value="Unassembled WGS sequence"/>
</dbReference>
<sequence length="304" mass="34610">MEKAITDKVRKSVSKKLKKDEVIRVEILREEKEEFINRTIASLEGYFTLRHQRNDYFYFGCERSRKSQGKHSGDPSCTRANSCPAYCSIKFEHHGLLNVCVVKTNPVHSGHEIGNPDHAKKNRIHPELREFIHLNFSEGQSNAETLLAAASWSTERGFLDKTDRRYYPSRIDIKYLRHAYKKANPDMDITVTRDVADISPPDTRPSVKQMLSDLLSYVSNEGYETNPECEDLIHEAHEKVFAARAGEAGDHIYMHQSKGPKRKGLKRKNSAAVQSVLPEQSQIVEIDTGLYSLGAGFEVQLIHP</sequence>
<reference evidence="3" key="1">
    <citation type="submission" date="2012-12" db="EMBL/GenBank/DDBJ databases">
        <authorList>
            <person name="Hellsten U."/>
            <person name="Grimwood J."/>
            <person name="Chapman J.A."/>
            <person name="Shapiro H."/>
            <person name="Aerts A."/>
            <person name="Otillar R.P."/>
            <person name="Terry A.Y."/>
            <person name="Boore J.L."/>
            <person name="Simakov O."/>
            <person name="Marletaz F."/>
            <person name="Cho S.-J."/>
            <person name="Edsinger-Gonzales E."/>
            <person name="Havlak P."/>
            <person name="Kuo D.-H."/>
            <person name="Larsson T."/>
            <person name="Lv J."/>
            <person name="Arendt D."/>
            <person name="Savage R."/>
            <person name="Osoegawa K."/>
            <person name="de Jong P."/>
            <person name="Lindberg D.R."/>
            <person name="Seaver E.C."/>
            <person name="Weisblat D.A."/>
            <person name="Putnam N.H."/>
            <person name="Grigoriev I.V."/>
            <person name="Rokhsar D.S."/>
        </authorList>
    </citation>
    <scope>NUCLEOTIDE SEQUENCE</scope>
    <source>
        <strain evidence="3">I ESC-2004</strain>
    </source>
</reference>
<reference evidence="2" key="3">
    <citation type="submission" date="2015-06" db="UniProtKB">
        <authorList>
            <consortium name="EnsemblMetazoa"/>
        </authorList>
    </citation>
    <scope>IDENTIFICATION</scope>
</reference>
<dbReference type="EMBL" id="KB299181">
    <property type="protein sequence ID" value="ELU08271.1"/>
    <property type="molecule type" value="Genomic_DNA"/>
</dbReference>
<evidence type="ECO:0000313" key="1">
    <source>
        <dbReference type="EMBL" id="ELU08271.1"/>
    </source>
</evidence>
<proteinExistence type="predicted"/>
<dbReference type="AlphaFoldDB" id="R7UXX1"/>
<evidence type="ECO:0000313" key="2">
    <source>
        <dbReference type="EnsemblMetazoa" id="CapteP220090"/>
    </source>
</evidence>
<evidence type="ECO:0000313" key="3">
    <source>
        <dbReference type="Proteomes" id="UP000014760"/>
    </source>
</evidence>